<dbReference type="NCBIfam" id="TIGR03889">
    <property type="entry name" value="nitrile_acc"/>
    <property type="match status" value="1"/>
</dbReference>
<dbReference type="InterPro" id="IPR042262">
    <property type="entry name" value="CN_hydtase_beta_C"/>
</dbReference>
<feature type="domain" description="Nitrile hydratase beta subunit-like N-terminal" evidence="1">
    <location>
        <begin position="4"/>
        <end position="83"/>
    </location>
</feature>
<dbReference type="Gene3D" id="1.10.472.20">
    <property type="entry name" value="Nitrile hydratase, beta subunit"/>
    <property type="match status" value="1"/>
</dbReference>
<keyword evidence="3" id="KW-1185">Reference proteome</keyword>
<dbReference type="InterPro" id="IPR049054">
    <property type="entry name" value="CN_hydtase_beta-like_N"/>
</dbReference>
<proteinExistence type="predicted"/>
<evidence type="ECO:0000313" key="3">
    <source>
        <dbReference type="Proteomes" id="UP000245444"/>
    </source>
</evidence>
<dbReference type="KEGG" id="mtea:DK419_28020"/>
<dbReference type="Pfam" id="PF21006">
    <property type="entry name" value="NHase_beta_N"/>
    <property type="match status" value="1"/>
</dbReference>
<dbReference type="SUPFAM" id="SSF50090">
    <property type="entry name" value="Electron transport accessory proteins"/>
    <property type="match status" value="1"/>
</dbReference>
<dbReference type="Proteomes" id="UP000245444">
    <property type="component" value="Chromosome"/>
</dbReference>
<name>A0A2U8WTS8_9HYPH</name>
<reference evidence="2 3" key="1">
    <citation type="submission" date="2018-05" db="EMBL/GenBank/DDBJ databases">
        <title>Complete Genome Sequence of Methylobacterium sp. 17Sr1-28.</title>
        <authorList>
            <person name="Srinivasan S."/>
        </authorList>
    </citation>
    <scope>NUCLEOTIDE SEQUENCE [LARGE SCALE GENOMIC DNA]</scope>
    <source>
        <strain evidence="2 3">17Sr1-28</strain>
    </source>
</reference>
<sequence>MSRPPDAPVFAAPWEAQTFALVVSLHDAGLFTWSEWARALGRSGHRTADYALWLETIEALIAERGLTSAAALAERRAAFARAAAATPHGEPILLENDPGPE</sequence>
<dbReference type="InterPro" id="IPR023808">
    <property type="entry name" value="Nitrile_Hydratase_acc_put"/>
</dbReference>
<gene>
    <name evidence="2" type="ORF">DK419_28020</name>
</gene>
<protein>
    <submittedName>
        <fullName evidence="2">Nitrile hydratase accessory protein</fullName>
    </submittedName>
</protein>
<dbReference type="OrthoDB" id="9811616at2"/>
<dbReference type="RefSeq" id="WP_109961968.1">
    <property type="nucleotide sequence ID" value="NZ_CP029553.1"/>
</dbReference>
<dbReference type="EMBL" id="CP029553">
    <property type="protein sequence ID" value="AWN49704.1"/>
    <property type="molecule type" value="Genomic_DNA"/>
</dbReference>
<organism evidence="2 3">
    <name type="scientific">Methylobacterium terrae</name>
    <dbReference type="NCBI Taxonomy" id="2202827"/>
    <lineage>
        <taxon>Bacteria</taxon>
        <taxon>Pseudomonadati</taxon>
        <taxon>Pseudomonadota</taxon>
        <taxon>Alphaproteobacteria</taxon>
        <taxon>Hyphomicrobiales</taxon>
        <taxon>Methylobacteriaceae</taxon>
        <taxon>Methylobacterium</taxon>
    </lineage>
</organism>
<dbReference type="InterPro" id="IPR008990">
    <property type="entry name" value="Elect_transpt_acc-like_dom_sf"/>
</dbReference>
<dbReference type="AlphaFoldDB" id="A0A2U8WTS8"/>
<evidence type="ECO:0000259" key="1">
    <source>
        <dbReference type="Pfam" id="PF21006"/>
    </source>
</evidence>
<accession>A0A2U8WTS8</accession>
<evidence type="ECO:0000313" key="2">
    <source>
        <dbReference type="EMBL" id="AWN49704.1"/>
    </source>
</evidence>